<gene>
    <name evidence="1" type="ORF">PGLA1383_LOCUS11725</name>
</gene>
<keyword evidence="2" id="KW-1185">Reference proteome</keyword>
<protein>
    <submittedName>
        <fullName evidence="1">Uncharacterized protein</fullName>
    </submittedName>
</protein>
<accession>A0A813E301</accession>
<dbReference type="AlphaFoldDB" id="A0A813E301"/>
<sequence>MRTSFTDDDFKARRVLPPIPIAGRWGSVHGNGIFLRDTTPARIATVFNLTFDPEAQAKLDKAAAAASAACDDNNTNKPIDEPALDEQDAYRKKISKWTKGTLQAVNEKLWWYFVVVNNILHEPLMIFSCGYKSIHRSTDVWRNVRRERHARLLVVCAMLHFRRSSEGILPA</sequence>
<dbReference type="Proteomes" id="UP000654075">
    <property type="component" value="Unassembled WGS sequence"/>
</dbReference>
<evidence type="ECO:0000313" key="1">
    <source>
        <dbReference type="EMBL" id="CAE8593114.1"/>
    </source>
</evidence>
<comment type="caution">
    <text evidence="1">The sequence shown here is derived from an EMBL/GenBank/DDBJ whole genome shotgun (WGS) entry which is preliminary data.</text>
</comment>
<reference evidence="1" key="1">
    <citation type="submission" date="2021-02" db="EMBL/GenBank/DDBJ databases">
        <authorList>
            <person name="Dougan E. K."/>
            <person name="Rhodes N."/>
            <person name="Thang M."/>
            <person name="Chan C."/>
        </authorList>
    </citation>
    <scope>NUCLEOTIDE SEQUENCE</scope>
</reference>
<evidence type="ECO:0000313" key="2">
    <source>
        <dbReference type="Proteomes" id="UP000654075"/>
    </source>
</evidence>
<name>A0A813E301_POLGL</name>
<dbReference type="OrthoDB" id="444458at2759"/>
<organism evidence="1 2">
    <name type="scientific">Polarella glacialis</name>
    <name type="common">Dinoflagellate</name>
    <dbReference type="NCBI Taxonomy" id="89957"/>
    <lineage>
        <taxon>Eukaryota</taxon>
        <taxon>Sar</taxon>
        <taxon>Alveolata</taxon>
        <taxon>Dinophyceae</taxon>
        <taxon>Suessiales</taxon>
        <taxon>Suessiaceae</taxon>
        <taxon>Polarella</taxon>
    </lineage>
</organism>
<proteinExistence type="predicted"/>
<dbReference type="EMBL" id="CAJNNV010006120">
    <property type="protein sequence ID" value="CAE8593114.1"/>
    <property type="molecule type" value="Genomic_DNA"/>
</dbReference>